<feature type="domain" description="SAM" evidence="2">
    <location>
        <begin position="1"/>
        <end position="50"/>
    </location>
</feature>
<feature type="compositionally biased region" description="Polar residues" evidence="1">
    <location>
        <begin position="347"/>
        <end position="356"/>
    </location>
</feature>
<dbReference type="Pfam" id="PF00536">
    <property type="entry name" value="SAM_1"/>
    <property type="match status" value="1"/>
</dbReference>
<evidence type="ECO:0000256" key="1">
    <source>
        <dbReference type="SAM" id="MobiDB-lite"/>
    </source>
</evidence>
<dbReference type="GO" id="GO:0007185">
    <property type="term" value="P:cell surface receptor protein tyrosine phosphatase signaling pathway"/>
    <property type="evidence" value="ECO:0007669"/>
    <property type="project" value="TreeGrafter"/>
</dbReference>
<feature type="region of interest" description="Disordered" evidence="1">
    <location>
        <begin position="292"/>
        <end position="364"/>
    </location>
</feature>
<dbReference type="GO" id="GO:0007409">
    <property type="term" value="P:axonogenesis"/>
    <property type="evidence" value="ECO:0007669"/>
    <property type="project" value="TreeGrafter"/>
</dbReference>
<feature type="compositionally biased region" description="Pro residues" evidence="1">
    <location>
        <begin position="251"/>
        <end position="261"/>
    </location>
</feature>
<evidence type="ECO:0000313" key="4">
    <source>
        <dbReference type="Proteomes" id="UP001162156"/>
    </source>
</evidence>
<comment type="caution">
    <text evidence="3">The sequence shown here is derived from an EMBL/GenBank/DDBJ whole genome shotgun (WGS) entry which is preliminary data.</text>
</comment>
<protein>
    <recommendedName>
        <fullName evidence="2">SAM domain-containing protein</fullName>
    </recommendedName>
</protein>
<feature type="region of interest" description="Disordered" evidence="1">
    <location>
        <begin position="107"/>
        <end position="138"/>
    </location>
</feature>
<evidence type="ECO:0000313" key="3">
    <source>
        <dbReference type="EMBL" id="KAJ8936767.1"/>
    </source>
</evidence>
<feature type="compositionally biased region" description="Low complexity" evidence="1">
    <location>
        <begin position="234"/>
        <end position="250"/>
    </location>
</feature>
<dbReference type="SUPFAM" id="SSF47769">
    <property type="entry name" value="SAM/Pointed domain"/>
    <property type="match status" value="1"/>
</dbReference>
<sequence length="390" mass="43519">MNIYQLFLEQNYQTVDDVGQLTWEDLEEFGIVKLGHQKKIMLAIKRIKDIKAGKRINTDSNRIYTTQIRTGRGKSLESLEDPSERTHHTFSADNTQTFYYQQPIGWRPRSSEDGDITPTNETGLLYEGGGTLPRPRGVIRPRPIAKIAAKARETFPDFEKPQFNPEKYGNPQYQTLPRELIESNKYHIQYSSPLMGKKIPPNPPKRQDSESNEQTTTVEIHHVQTSSPLPLPAYPSSDSLSISLDSQGDLPLPPPPAPGTPPGMSQCKLNSSQSWGAEEQELIKTLALQHRNGSDASFKSSSSTESDSLPFANENAGTIRTRAGGRQAEFSSPKPRAGLPPHPSPTPNRQQPSARNQRTEPADVLNDIGNMLANLTDELDAMLEEEKRQQ</sequence>
<dbReference type="EMBL" id="JANEYF010003387">
    <property type="protein sequence ID" value="KAJ8936767.1"/>
    <property type="molecule type" value="Genomic_DNA"/>
</dbReference>
<dbReference type="Proteomes" id="UP001162156">
    <property type="component" value="Unassembled WGS sequence"/>
</dbReference>
<gene>
    <name evidence="3" type="ORF">NQ314_012169</name>
</gene>
<feature type="region of interest" description="Disordered" evidence="1">
    <location>
        <begin position="193"/>
        <end position="278"/>
    </location>
</feature>
<dbReference type="Gene3D" id="1.10.150.50">
    <property type="entry name" value="Transcription Factor, Ets-1"/>
    <property type="match status" value="1"/>
</dbReference>
<feature type="compositionally biased region" description="Low complexity" evidence="1">
    <location>
        <begin position="294"/>
        <end position="308"/>
    </location>
</feature>
<dbReference type="GO" id="GO:0035591">
    <property type="term" value="F:signaling adaptor activity"/>
    <property type="evidence" value="ECO:0007669"/>
    <property type="project" value="TreeGrafter"/>
</dbReference>
<organism evidence="3 4">
    <name type="scientific">Rhamnusium bicolor</name>
    <dbReference type="NCBI Taxonomy" id="1586634"/>
    <lineage>
        <taxon>Eukaryota</taxon>
        <taxon>Metazoa</taxon>
        <taxon>Ecdysozoa</taxon>
        <taxon>Arthropoda</taxon>
        <taxon>Hexapoda</taxon>
        <taxon>Insecta</taxon>
        <taxon>Pterygota</taxon>
        <taxon>Neoptera</taxon>
        <taxon>Endopterygota</taxon>
        <taxon>Coleoptera</taxon>
        <taxon>Polyphaga</taxon>
        <taxon>Cucujiformia</taxon>
        <taxon>Chrysomeloidea</taxon>
        <taxon>Cerambycidae</taxon>
        <taxon>Lepturinae</taxon>
        <taxon>Rhagiini</taxon>
        <taxon>Rhamnusium</taxon>
    </lineage>
</organism>
<dbReference type="GO" id="GO:0030424">
    <property type="term" value="C:axon"/>
    <property type="evidence" value="ECO:0007669"/>
    <property type="project" value="TreeGrafter"/>
</dbReference>
<dbReference type="PANTHER" id="PTHR24155">
    <property type="entry name" value="OSTEOCLAST-STIMULATING FACTOR 1"/>
    <property type="match status" value="1"/>
</dbReference>
<dbReference type="PROSITE" id="PS50105">
    <property type="entry name" value="SAM_DOMAIN"/>
    <property type="match status" value="1"/>
</dbReference>
<evidence type="ECO:0000259" key="2">
    <source>
        <dbReference type="PROSITE" id="PS50105"/>
    </source>
</evidence>
<dbReference type="InterPro" id="IPR001660">
    <property type="entry name" value="SAM"/>
</dbReference>
<dbReference type="PANTHER" id="PTHR24155:SF11">
    <property type="entry name" value="CASKIN, ISOFORM B"/>
    <property type="match status" value="1"/>
</dbReference>
<name>A0AAV8XCL1_9CUCU</name>
<keyword evidence="4" id="KW-1185">Reference proteome</keyword>
<dbReference type="AlphaFoldDB" id="A0AAV8XCL1"/>
<proteinExistence type="predicted"/>
<reference evidence="3" key="1">
    <citation type="journal article" date="2023" name="Insect Mol. Biol.">
        <title>Genome sequencing provides insights into the evolution of gene families encoding plant cell wall-degrading enzymes in longhorned beetles.</title>
        <authorList>
            <person name="Shin N.R."/>
            <person name="Okamura Y."/>
            <person name="Kirsch R."/>
            <person name="Pauchet Y."/>
        </authorList>
    </citation>
    <scope>NUCLEOTIDE SEQUENCE</scope>
    <source>
        <strain evidence="3">RBIC_L_NR</strain>
    </source>
</reference>
<dbReference type="InterPro" id="IPR013761">
    <property type="entry name" value="SAM/pointed_sf"/>
</dbReference>
<accession>A0AAV8XCL1</accession>
<dbReference type="GO" id="GO:0019903">
    <property type="term" value="F:protein phosphatase binding"/>
    <property type="evidence" value="ECO:0007669"/>
    <property type="project" value="TreeGrafter"/>
</dbReference>
<feature type="region of interest" description="Disordered" evidence="1">
    <location>
        <begin position="153"/>
        <end position="172"/>
    </location>
</feature>
<dbReference type="GO" id="GO:0005925">
    <property type="term" value="C:focal adhesion"/>
    <property type="evidence" value="ECO:0007669"/>
    <property type="project" value="TreeGrafter"/>
</dbReference>